<comment type="caution">
    <text evidence="2">The sequence shown here is derived from an EMBL/GenBank/DDBJ whole genome shotgun (WGS) entry which is preliminary data.</text>
</comment>
<dbReference type="Gene3D" id="1.10.10.10">
    <property type="entry name" value="Winged helix-like DNA-binding domain superfamily/Winged helix DNA-binding domain"/>
    <property type="match status" value="1"/>
</dbReference>
<feature type="domain" description="ANTAR" evidence="1">
    <location>
        <begin position="129"/>
        <end position="190"/>
    </location>
</feature>
<dbReference type="Proteomes" id="UP000232062">
    <property type="component" value="Unassembled WGS sequence"/>
</dbReference>
<dbReference type="InterPro" id="IPR049021">
    <property type="entry name" value="AmiR_N"/>
</dbReference>
<dbReference type="AlphaFoldDB" id="A0A2M9W922"/>
<evidence type="ECO:0000313" key="2">
    <source>
        <dbReference type="EMBL" id="PJZ04031.1"/>
    </source>
</evidence>
<name>A0A2M9W922_9GAMM</name>
<dbReference type="STRING" id="1076549.HA45_13090"/>
<dbReference type="InterPro" id="IPR005561">
    <property type="entry name" value="ANTAR"/>
</dbReference>
<dbReference type="SMART" id="SM01012">
    <property type="entry name" value="ANTAR"/>
    <property type="match status" value="1"/>
</dbReference>
<dbReference type="OrthoDB" id="8720242at2"/>
<evidence type="ECO:0000313" key="3">
    <source>
        <dbReference type="Proteomes" id="UP000232062"/>
    </source>
</evidence>
<dbReference type="Gene3D" id="3.40.50.2300">
    <property type="match status" value="1"/>
</dbReference>
<dbReference type="GO" id="GO:0003723">
    <property type="term" value="F:RNA binding"/>
    <property type="evidence" value="ECO:0007669"/>
    <property type="project" value="InterPro"/>
</dbReference>
<reference evidence="2 3" key="1">
    <citation type="submission" date="2017-11" db="EMBL/GenBank/DDBJ databases">
        <title>The genome sequence of Pantoea rodasii DSM 26611.</title>
        <authorList>
            <person name="Gao J."/>
            <person name="Mao X."/>
            <person name="Sun J."/>
        </authorList>
    </citation>
    <scope>NUCLEOTIDE SEQUENCE [LARGE SCALE GENOMIC DNA]</scope>
    <source>
        <strain evidence="2 3">DSM 26611</strain>
    </source>
</reference>
<dbReference type="InterPro" id="IPR036388">
    <property type="entry name" value="WH-like_DNA-bd_sf"/>
</dbReference>
<dbReference type="SUPFAM" id="SSF52172">
    <property type="entry name" value="CheY-like"/>
    <property type="match status" value="1"/>
</dbReference>
<dbReference type="PROSITE" id="PS50921">
    <property type="entry name" value="ANTAR"/>
    <property type="match status" value="1"/>
</dbReference>
<proteinExistence type="predicted"/>
<accession>A0A2M9W922</accession>
<protein>
    <submittedName>
        <fullName evidence="2">Antitermination regulator</fullName>
    </submittedName>
</protein>
<gene>
    <name evidence="2" type="ORF">PRCB_19260</name>
</gene>
<evidence type="ECO:0000259" key="1">
    <source>
        <dbReference type="PROSITE" id="PS50921"/>
    </source>
</evidence>
<dbReference type="Pfam" id="PF21332">
    <property type="entry name" value="AmiR_N"/>
    <property type="match status" value="1"/>
</dbReference>
<sequence>MNEPSLLNTLAGVRLHIFHPDSQSVRAFCASLTQLGCHAQHSWPPVAELPSDTQLLLVAIENHHEALLSRLFSRLQDSDTPMIALANCHDARLFPLLLKLQPTAIAERELNPFALIVQIIGTWQSAQQRTRLRAELQARQQRKAKNEQLAQAKGVLMQTFGLDESGAYRFMRTEAMNTRSSLEFTAERVINQLQKL</sequence>
<dbReference type="RefSeq" id="WP_100703215.1">
    <property type="nucleotide sequence ID" value="NZ_MLFP01000009.1"/>
</dbReference>
<organism evidence="2 3">
    <name type="scientific">Pantoea rodasii</name>
    <dbReference type="NCBI Taxonomy" id="1076549"/>
    <lineage>
        <taxon>Bacteria</taxon>
        <taxon>Pseudomonadati</taxon>
        <taxon>Pseudomonadota</taxon>
        <taxon>Gammaproteobacteria</taxon>
        <taxon>Enterobacterales</taxon>
        <taxon>Erwiniaceae</taxon>
        <taxon>Pantoea</taxon>
    </lineage>
</organism>
<keyword evidence="3" id="KW-1185">Reference proteome</keyword>
<dbReference type="Pfam" id="PF03861">
    <property type="entry name" value="ANTAR"/>
    <property type="match status" value="1"/>
</dbReference>
<dbReference type="EMBL" id="PIQI01000026">
    <property type="protein sequence ID" value="PJZ04031.1"/>
    <property type="molecule type" value="Genomic_DNA"/>
</dbReference>
<dbReference type="InterPro" id="IPR011006">
    <property type="entry name" value="CheY-like_superfamily"/>
</dbReference>